<comment type="caution">
    <text evidence="4">The sequence shown here is derived from an EMBL/GenBank/DDBJ whole genome shotgun (WGS) entry which is preliminary data.</text>
</comment>
<dbReference type="EMBL" id="JBFCZG010000009">
    <property type="protein sequence ID" value="KAL3418675.1"/>
    <property type="molecule type" value="Genomic_DNA"/>
</dbReference>
<dbReference type="InterPro" id="IPR002347">
    <property type="entry name" value="SDR_fam"/>
</dbReference>
<comment type="similarity">
    <text evidence="1">Belongs to the short-chain dehydrogenases/reductases (SDR) family.</text>
</comment>
<dbReference type="PANTHER" id="PTHR43544:SF7">
    <property type="entry name" value="NADB-LER2"/>
    <property type="match status" value="1"/>
</dbReference>
<keyword evidence="2" id="KW-0521">NADP</keyword>
<dbReference type="InterPro" id="IPR051468">
    <property type="entry name" value="Fungal_SecMetab_SDRs"/>
</dbReference>
<gene>
    <name evidence="4" type="ORF">PVAG01_10391</name>
</gene>
<evidence type="ECO:0000313" key="4">
    <source>
        <dbReference type="EMBL" id="KAL3418675.1"/>
    </source>
</evidence>
<evidence type="ECO:0000256" key="2">
    <source>
        <dbReference type="ARBA" id="ARBA00022857"/>
    </source>
</evidence>
<name>A0ABR4P5V9_9HELO</name>
<keyword evidence="3" id="KW-0560">Oxidoreductase</keyword>
<dbReference type="SUPFAM" id="SSF51735">
    <property type="entry name" value="NAD(P)-binding Rossmann-fold domains"/>
    <property type="match status" value="1"/>
</dbReference>
<evidence type="ECO:0000256" key="1">
    <source>
        <dbReference type="ARBA" id="ARBA00006484"/>
    </source>
</evidence>
<dbReference type="Pfam" id="PF00106">
    <property type="entry name" value="adh_short"/>
    <property type="match status" value="1"/>
</dbReference>
<evidence type="ECO:0000313" key="5">
    <source>
        <dbReference type="Proteomes" id="UP001629113"/>
    </source>
</evidence>
<reference evidence="4 5" key="1">
    <citation type="submission" date="2024-06" db="EMBL/GenBank/DDBJ databases">
        <title>Complete genome of Phlyctema vagabunda strain 19-DSS-EL-015.</title>
        <authorList>
            <person name="Fiorenzani C."/>
        </authorList>
    </citation>
    <scope>NUCLEOTIDE SEQUENCE [LARGE SCALE GENOMIC DNA]</scope>
    <source>
        <strain evidence="4 5">19-DSS-EL-015</strain>
    </source>
</reference>
<dbReference type="CDD" id="cd05325">
    <property type="entry name" value="carb_red_sniffer_like_SDR_c"/>
    <property type="match status" value="1"/>
</dbReference>
<evidence type="ECO:0000256" key="3">
    <source>
        <dbReference type="ARBA" id="ARBA00023002"/>
    </source>
</evidence>
<dbReference type="Proteomes" id="UP001629113">
    <property type="component" value="Unassembled WGS sequence"/>
</dbReference>
<sequence length="256" mass="27325">MTQALTYLITGASRGIGRGFVFALLQKPSTTVIAAVRDPSKASSKSLADLPKAAGSKLIIVKIDSVENSDASNAVRQLQEDHDIKHLDVVIANAGIAHSGKPVIANSTDVVLEHFSINAIGPLILFQATAGLLKASKSGRPTFIAISTLIGSISSMELLAQFPSTMSPYGASKAALNWFVRRIHFEEPWLTSFVFHPGLVQTDMASRTIEGTSLKLEDLGAITVEESVTGMIKTIESASREISGTFQNYDGTVVPW</sequence>
<dbReference type="PRINTS" id="PR00081">
    <property type="entry name" value="GDHRDH"/>
</dbReference>
<dbReference type="InterPro" id="IPR036291">
    <property type="entry name" value="NAD(P)-bd_dom_sf"/>
</dbReference>
<organism evidence="4 5">
    <name type="scientific">Phlyctema vagabunda</name>
    <dbReference type="NCBI Taxonomy" id="108571"/>
    <lineage>
        <taxon>Eukaryota</taxon>
        <taxon>Fungi</taxon>
        <taxon>Dikarya</taxon>
        <taxon>Ascomycota</taxon>
        <taxon>Pezizomycotina</taxon>
        <taxon>Leotiomycetes</taxon>
        <taxon>Helotiales</taxon>
        <taxon>Dermateaceae</taxon>
        <taxon>Phlyctema</taxon>
    </lineage>
</organism>
<accession>A0ABR4P5V9</accession>
<proteinExistence type="inferred from homology"/>
<dbReference type="PANTHER" id="PTHR43544">
    <property type="entry name" value="SHORT-CHAIN DEHYDROGENASE/REDUCTASE"/>
    <property type="match status" value="1"/>
</dbReference>
<dbReference type="Gene3D" id="3.40.50.720">
    <property type="entry name" value="NAD(P)-binding Rossmann-like Domain"/>
    <property type="match status" value="1"/>
</dbReference>
<protein>
    <submittedName>
        <fullName evidence="4">Short-chain dehydrogenase</fullName>
    </submittedName>
</protein>
<keyword evidence="5" id="KW-1185">Reference proteome</keyword>